<evidence type="ECO:0000256" key="8">
    <source>
        <dbReference type="ARBA" id="ARBA00022833"/>
    </source>
</evidence>
<keyword evidence="6 13" id="KW-0863">Zinc-finger</keyword>
<dbReference type="EMBL" id="JBDJPC010000004">
    <property type="protein sequence ID" value="KAL1506782.1"/>
    <property type="molecule type" value="Genomic_DNA"/>
</dbReference>
<evidence type="ECO:0000259" key="15">
    <source>
        <dbReference type="PROSITE" id="PS50089"/>
    </source>
</evidence>
<comment type="similarity">
    <text evidence="9">Belongs to the RNF181 family.</text>
</comment>
<dbReference type="GO" id="GO:0016567">
    <property type="term" value="P:protein ubiquitination"/>
    <property type="evidence" value="ECO:0007669"/>
    <property type="project" value="UniProtKB-ARBA"/>
</dbReference>
<proteinExistence type="inferred from homology"/>
<comment type="function">
    <text evidence="12">E3 ubiquitin-protein ligase which accepts ubiquitin from an E2 ubiquitin-conjugating enzyme in the form of a thioester and then directly transfers the ubiquitin to targeted substrates. Catalyzes monoubiquitination of 26S proteasome subunit PSMC2/RPT1.</text>
</comment>
<dbReference type="InterPro" id="IPR013083">
    <property type="entry name" value="Znf_RING/FYVE/PHD"/>
</dbReference>
<dbReference type="AlphaFoldDB" id="A0ABD1F3J0"/>
<dbReference type="GO" id="GO:0008270">
    <property type="term" value="F:zinc ion binding"/>
    <property type="evidence" value="ECO:0007669"/>
    <property type="project" value="UniProtKB-KW"/>
</dbReference>
<evidence type="ECO:0000256" key="13">
    <source>
        <dbReference type="PROSITE-ProRule" id="PRU00175"/>
    </source>
</evidence>
<dbReference type="Gene3D" id="3.30.40.10">
    <property type="entry name" value="Zinc/RING finger domain, C3HC4 (zinc finger)"/>
    <property type="match status" value="1"/>
</dbReference>
<evidence type="ECO:0000256" key="1">
    <source>
        <dbReference type="ARBA" id="ARBA00000900"/>
    </source>
</evidence>
<evidence type="ECO:0000256" key="6">
    <source>
        <dbReference type="ARBA" id="ARBA00022771"/>
    </source>
</evidence>
<evidence type="ECO:0000256" key="10">
    <source>
        <dbReference type="ARBA" id="ARBA00039317"/>
    </source>
</evidence>
<protein>
    <recommendedName>
        <fullName evidence="10">E3 ubiquitin-protein ligase RNF181</fullName>
        <ecNumber evidence="3">2.3.2.27</ecNumber>
    </recommendedName>
    <alternativeName>
        <fullName evidence="11">RING finger protein 181</fullName>
    </alternativeName>
</protein>
<comment type="caution">
    <text evidence="16">The sequence shown here is derived from an EMBL/GenBank/DDBJ whole genome shotgun (WGS) entry which is preliminary data.</text>
</comment>
<dbReference type="EC" id="2.3.2.27" evidence="3"/>
<evidence type="ECO:0000256" key="4">
    <source>
        <dbReference type="ARBA" id="ARBA00022679"/>
    </source>
</evidence>
<name>A0ABD1F3J0_HYPHA</name>
<evidence type="ECO:0000256" key="11">
    <source>
        <dbReference type="ARBA" id="ARBA00041674"/>
    </source>
</evidence>
<dbReference type="GO" id="GO:0061630">
    <property type="term" value="F:ubiquitin protein ligase activity"/>
    <property type="evidence" value="ECO:0007669"/>
    <property type="project" value="UniProtKB-EC"/>
</dbReference>
<dbReference type="CDD" id="cd16669">
    <property type="entry name" value="RING-H2_RNF181"/>
    <property type="match status" value="1"/>
</dbReference>
<feature type="domain" description="RING-type" evidence="15">
    <location>
        <begin position="70"/>
        <end position="111"/>
    </location>
</feature>
<feature type="region of interest" description="Disordered" evidence="14">
    <location>
        <begin position="120"/>
        <end position="147"/>
    </location>
</feature>
<sequence>MADYFSEMGWRELADGERPNYLSHISRIFREQGMFEELRALHGNGLSPPASKAAVEALESETISKSGINCPICLSEYSVGELVKKMPCKHFFHPHCILPWLAKTNSCPLCKFELPTDDEHYEEQRRRKKREKEREANVETLHNSMFS</sequence>
<keyword evidence="7" id="KW-0833">Ubl conjugation pathway</keyword>
<organism evidence="16 17">
    <name type="scientific">Hypothenemus hampei</name>
    <name type="common">Coffee berry borer</name>
    <dbReference type="NCBI Taxonomy" id="57062"/>
    <lineage>
        <taxon>Eukaryota</taxon>
        <taxon>Metazoa</taxon>
        <taxon>Ecdysozoa</taxon>
        <taxon>Arthropoda</taxon>
        <taxon>Hexapoda</taxon>
        <taxon>Insecta</taxon>
        <taxon>Pterygota</taxon>
        <taxon>Neoptera</taxon>
        <taxon>Endopterygota</taxon>
        <taxon>Coleoptera</taxon>
        <taxon>Polyphaga</taxon>
        <taxon>Cucujiformia</taxon>
        <taxon>Curculionidae</taxon>
        <taxon>Scolytinae</taxon>
        <taxon>Hypothenemus</taxon>
    </lineage>
</organism>
<evidence type="ECO:0000256" key="9">
    <source>
        <dbReference type="ARBA" id="ARBA00038197"/>
    </source>
</evidence>
<keyword evidence="17" id="KW-1185">Reference proteome</keyword>
<evidence type="ECO:0000256" key="3">
    <source>
        <dbReference type="ARBA" id="ARBA00012483"/>
    </source>
</evidence>
<evidence type="ECO:0000256" key="2">
    <source>
        <dbReference type="ARBA" id="ARBA00004906"/>
    </source>
</evidence>
<dbReference type="SMART" id="SM00184">
    <property type="entry name" value="RING"/>
    <property type="match status" value="1"/>
</dbReference>
<evidence type="ECO:0000256" key="7">
    <source>
        <dbReference type="ARBA" id="ARBA00022786"/>
    </source>
</evidence>
<dbReference type="Pfam" id="PF13639">
    <property type="entry name" value="zf-RING_2"/>
    <property type="match status" value="1"/>
</dbReference>
<dbReference type="PANTHER" id="PTHR15710:SF160">
    <property type="entry name" value="E3 UBIQUITIN-PROTEIN LIGASE RNF181"/>
    <property type="match status" value="1"/>
</dbReference>
<gene>
    <name evidence="16" type="ORF">ABEB36_006083</name>
</gene>
<evidence type="ECO:0000256" key="5">
    <source>
        <dbReference type="ARBA" id="ARBA00022723"/>
    </source>
</evidence>
<keyword evidence="5" id="KW-0479">Metal-binding</keyword>
<dbReference type="SUPFAM" id="SSF57850">
    <property type="entry name" value="RING/U-box"/>
    <property type="match status" value="1"/>
</dbReference>
<dbReference type="PROSITE" id="PS50089">
    <property type="entry name" value="ZF_RING_2"/>
    <property type="match status" value="1"/>
</dbReference>
<evidence type="ECO:0000313" key="17">
    <source>
        <dbReference type="Proteomes" id="UP001566132"/>
    </source>
</evidence>
<comment type="pathway">
    <text evidence="2">Protein modification; protein ubiquitination.</text>
</comment>
<dbReference type="FunFam" id="3.30.40.10:FF:000127">
    <property type="entry name" value="E3 ubiquitin-protein ligase RNF181"/>
    <property type="match status" value="1"/>
</dbReference>
<accession>A0ABD1F3J0</accession>
<dbReference type="Proteomes" id="UP001566132">
    <property type="component" value="Unassembled WGS sequence"/>
</dbReference>
<dbReference type="InterPro" id="IPR001841">
    <property type="entry name" value="Znf_RING"/>
</dbReference>
<evidence type="ECO:0000256" key="14">
    <source>
        <dbReference type="SAM" id="MobiDB-lite"/>
    </source>
</evidence>
<dbReference type="PANTHER" id="PTHR15710">
    <property type="entry name" value="E3 UBIQUITIN-PROTEIN LIGASE PRAJA"/>
    <property type="match status" value="1"/>
</dbReference>
<keyword evidence="8" id="KW-0862">Zinc</keyword>
<comment type="catalytic activity">
    <reaction evidence="1">
        <text>S-ubiquitinyl-[E2 ubiquitin-conjugating enzyme]-L-cysteine + [acceptor protein]-L-lysine = [E2 ubiquitin-conjugating enzyme]-L-cysteine + N(6)-ubiquitinyl-[acceptor protein]-L-lysine.</text>
        <dbReference type="EC" id="2.3.2.27"/>
    </reaction>
</comment>
<evidence type="ECO:0000313" key="16">
    <source>
        <dbReference type="EMBL" id="KAL1506782.1"/>
    </source>
</evidence>
<evidence type="ECO:0000256" key="12">
    <source>
        <dbReference type="ARBA" id="ARBA00045940"/>
    </source>
</evidence>
<keyword evidence="4" id="KW-0808">Transferase</keyword>
<reference evidence="16 17" key="1">
    <citation type="submission" date="2024-05" db="EMBL/GenBank/DDBJ databases">
        <title>Genetic variation in Jamaican populations of the coffee berry borer (Hypothenemus hampei).</title>
        <authorList>
            <person name="Errbii M."/>
            <person name="Myrie A."/>
        </authorList>
    </citation>
    <scope>NUCLEOTIDE SEQUENCE [LARGE SCALE GENOMIC DNA]</scope>
    <source>
        <strain evidence="16">JA-Hopewell-2020-01-JO</strain>
        <tissue evidence="16">Whole body</tissue>
    </source>
</reference>